<dbReference type="SMART" id="SM00831">
    <property type="entry name" value="Cation_ATPase_N"/>
    <property type="match status" value="1"/>
</dbReference>
<dbReference type="InterPro" id="IPR050510">
    <property type="entry name" value="Cation_transp_ATPase_P-type"/>
</dbReference>
<evidence type="ECO:0000256" key="2">
    <source>
        <dbReference type="ARBA" id="ARBA00005675"/>
    </source>
</evidence>
<dbReference type="InterPro" id="IPR001757">
    <property type="entry name" value="P_typ_ATPase"/>
</dbReference>
<protein>
    <submittedName>
        <fullName evidence="14">Magnesium-transporting ATPase</fullName>
    </submittedName>
</protein>
<accession>A0A7Z8CZQ0</accession>
<evidence type="ECO:0000256" key="4">
    <source>
        <dbReference type="ARBA" id="ARBA00022553"/>
    </source>
</evidence>
<dbReference type="InterPro" id="IPR023299">
    <property type="entry name" value="ATPase_P-typ_cyto_dom_N"/>
</dbReference>
<dbReference type="GO" id="GO:0036376">
    <property type="term" value="P:sodium ion export across plasma membrane"/>
    <property type="evidence" value="ECO:0007669"/>
    <property type="project" value="TreeGrafter"/>
</dbReference>
<dbReference type="EMBL" id="NRPP01000007">
    <property type="protein sequence ID" value="TFJ28505.1"/>
    <property type="molecule type" value="Genomic_DNA"/>
</dbReference>
<feature type="transmembrane region" description="Helical" evidence="12">
    <location>
        <begin position="60"/>
        <end position="79"/>
    </location>
</feature>
<proteinExistence type="inferred from homology"/>
<comment type="similarity">
    <text evidence="2">Belongs to the cation transport ATPase (P-type) (TC 3.A.3) family. Type IIA subfamily.</text>
</comment>
<dbReference type="Pfam" id="PF00689">
    <property type="entry name" value="Cation_ATPase_C"/>
    <property type="match status" value="1"/>
</dbReference>
<dbReference type="GO" id="GO:0005391">
    <property type="term" value="F:P-type sodium:potassium-exchanging transporter activity"/>
    <property type="evidence" value="ECO:0007669"/>
    <property type="project" value="TreeGrafter"/>
</dbReference>
<evidence type="ECO:0000313" key="15">
    <source>
        <dbReference type="Proteomes" id="UP000297938"/>
    </source>
</evidence>
<dbReference type="GO" id="GO:1990573">
    <property type="term" value="P:potassium ion import across plasma membrane"/>
    <property type="evidence" value="ECO:0007669"/>
    <property type="project" value="TreeGrafter"/>
</dbReference>
<dbReference type="FunFam" id="3.40.50.1000:FF:000028">
    <property type="entry name" value="Calcium-transporting P-type ATPase, putative"/>
    <property type="match status" value="1"/>
</dbReference>
<dbReference type="Proteomes" id="UP000297938">
    <property type="component" value="Unassembled WGS sequence"/>
</dbReference>
<feature type="transmembrane region" description="Helical" evidence="12">
    <location>
        <begin position="797"/>
        <end position="816"/>
    </location>
</feature>
<dbReference type="SUPFAM" id="SSF56784">
    <property type="entry name" value="HAD-like"/>
    <property type="match status" value="1"/>
</dbReference>
<name>A0A7Z8CZQ0_CARDV</name>
<dbReference type="InterPro" id="IPR004014">
    <property type="entry name" value="ATPase_P-typ_cation-transptr_N"/>
</dbReference>
<dbReference type="NCBIfam" id="TIGR01494">
    <property type="entry name" value="ATPase_P-type"/>
    <property type="match status" value="3"/>
</dbReference>
<evidence type="ECO:0000259" key="13">
    <source>
        <dbReference type="SMART" id="SM00831"/>
    </source>
</evidence>
<dbReference type="InterPro" id="IPR059000">
    <property type="entry name" value="ATPase_P-type_domA"/>
</dbReference>
<dbReference type="GO" id="GO:0016887">
    <property type="term" value="F:ATP hydrolysis activity"/>
    <property type="evidence" value="ECO:0007669"/>
    <property type="project" value="InterPro"/>
</dbReference>
<evidence type="ECO:0000313" key="14">
    <source>
        <dbReference type="EMBL" id="TFJ28505.1"/>
    </source>
</evidence>
<dbReference type="FunFam" id="2.70.150.10:FF:000160">
    <property type="entry name" value="Sarcoplasmic/endoplasmic reticulum calcium ATPase 1"/>
    <property type="match status" value="1"/>
</dbReference>
<feature type="transmembrane region" description="Helical" evidence="12">
    <location>
        <begin position="91"/>
        <end position="111"/>
    </location>
</feature>
<feature type="domain" description="Cation-transporting P-type ATPase N-terminal" evidence="13">
    <location>
        <begin position="2"/>
        <end position="76"/>
    </location>
</feature>
<dbReference type="Gene3D" id="2.70.150.10">
    <property type="entry name" value="Calcium-transporting ATPase, cytoplasmic transduction domain A"/>
    <property type="match status" value="1"/>
</dbReference>
<dbReference type="SFLD" id="SFLDG00002">
    <property type="entry name" value="C1.7:_P-type_atpase_like"/>
    <property type="match status" value="1"/>
</dbReference>
<dbReference type="InterPro" id="IPR018303">
    <property type="entry name" value="ATPase_P-typ_P_site"/>
</dbReference>
<keyword evidence="9" id="KW-1278">Translocase</keyword>
<organism evidence="14 15">
    <name type="scientific">Carnobacterium divergens</name>
    <name type="common">Lactobacillus divergens</name>
    <dbReference type="NCBI Taxonomy" id="2748"/>
    <lineage>
        <taxon>Bacteria</taxon>
        <taxon>Bacillati</taxon>
        <taxon>Bacillota</taxon>
        <taxon>Bacilli</taxon>
        <taxon>Lactobacillales</taxon>
        <taxon>Carnobacteriaceae</taxon>
        <taxon>Carnobacterium</taxon>
    </lineage>
</organism>
<dbReference type="Pfam" id="PF00122">
    <property type="entry name" value="E1-E2_ATPase"/>
    <property type="match status" value="1"/>
</dbReference>
<feature type="transmembrane region" description="Helical" evidence="12">
    <location>
        <begin position="259"/>
        <end position="278"/>
    </location>
</feature>
<dbReference type="InterPro" id="IPR023214">
    <property type="entry name" value="HAD_sf"/>
</dbReference>
<dbReference type="SUPFAM" id="SSF81665">
    <property type="entry name" value="Calcium ATPase, transmembrane domain M"/>
    <property type="match status" value="1"/>
</dbReference>
<evidence type="ECO:0000256" key="3">
    <source>
        <dbReference type="ARBA" id="ARBA00022475"/>
    </source>
</evidence>
<keyword evidence="5 12" id="KW-0812">Transmembrane</keyword>
<dbReference type="GO" id="GO:0006883">
    <property type="term" value="P:intracellular sodium ion homeostasis"/>
    <property type="evidence" value="ECO:0007669"/>
    <property type="project" value="TreeGrafter"/>
</dbReference>
<dbReference type="PROSITE" id="PS00154">
    <property type="entry name" value="ATPASE_E1_E2"/>
    <property type="match status" value="1"/>
</dbReference>
<feature type="transmembrane region" description="Helical" evidence="12">
    <location>
        <begin position="298"/>
        <end position="322"/>
    </location>
</feature>
<dbReference type="RefSeq" id="WP_135025692.1">
    <property type="nucleotide sequence ID" value="NZ_JBFUWK010000004.1"/>
</dbReference>
<dbReference type="SFLD" id="SFLDF00027">
    <property type="entry name" value="p-type_atpase"/>
    <property type="match status" value="1"/>
</dbReference>
<evidence type="ECO:0000256" key="12">
    <source>
        <dbReference type="SAM" id="Phobius"/>
    </source>
</evidence>
<dbReference type="InterPro" id="IPR008250">
    <property type="entry name" value="ATPase_P-typ_transduc_dom_A_sf"/>
</dbReference>
<reference evidence="14 15" key="1">
    <citation type="journal article" date="2018" name="Int. J. Food Microbiol.">
        <title>Growth of Carnobacterium spp. isolated from chilled vacuum-packaged meat under relevant acidic conditions.</title>
        <authorList>
            <person name="Zhang P."/>
            <person name="Badoni M."/>
            <person name="Ganzle M."/>
            <person name="Yang X."/>
        </authorList>
    </citation>
    <scope>NUCLEOTIDE SEQUENCE [LARGE SCALE GENOMIC DNA]</scope>
    <source>
        <strain evidence="14 15">B2</strain>
    </source>
</reference>
<keyword evidence="7" id="KW-0067">ATP-binding</keyword>
<dbReference type="PANTHER" id="PTHR43294:SF21">
    <property type="entry name" value="CATION TRANSPORTING ATPASE"/>
    <property type="match status" value="1"/>
</dbReference>
<dbReference type="InterPro" id="IPR044492">
    <property type="entry name" value="P_typ_ATPase_HD_dom"/>
</dbReference>
<evidence type="ECO:0000256" key="9">
    <source>
        <dbReference type="ARBA" id="ARBA00022967"/>
    </source>
</evidence>
<keyword evidence="10 12" id="KW-1133">Transmembrane helix</keyword>
<dbReference type="PANTHER" id="PTHR43294">
    <property type="entry name" value="SODIUM/POTASSIUM-TRANSPORTING ATPASE SUBUNIT ALPHA"/>
    <property type="match status" value="1"/>
</dbReference>
<evidence type="ECO:0000256" key="1">
    <source>
        <dbReference type="ARBA" id="ARBA00004651"/>
    </source>
</evidence>
<dbReference type="PRINTS" id="PR00119">
    <property type="entry name" value="CATATPASE"/>
</dbReference>
<evidence type="ECO:0000256" key="10">
    <source>
        <dbReference type="ARBA" id="ARBA00022989"/>
    </source>
</evidence>
<evidence type="ECO:0000256" key="6">
    <source>
        <dbReference type="ARBA" id="ARBA00022741"/>
    </source>
</evidence>
<dbReference type="GO" id="GO:0005524">
    <property type="term" value="F:ATP binding"/>
    <property type="evidence" value="ECO:0007669"/>
    <property type="project" value="UniProtKB-KW"/>
</dbReference>
<keyword evidence="6" id="KW-0547">Nucleotide-binding</keyword>
<dbReference type="GO" id="GO:0005886">
    <property type="term" value="C:plasma membrane"/>
    <property type="evidence" value="ECO:0007669"/>
    <property type="project" value="UniProtKB-SubCell"/>
</dbReference>
<dbReference type="SUPFAM" id="SSF81653">
    <property type="entry name" value="Calcium ATPase, transduction domain A"/>
    <property type="match status" value="1"/>
</dbReference>
<comment type="subcellular location">
    <subcellularLocation>
        <location evidence="1">Cell membrane</location>
        <topology evidence="1">Multi-pass membrane protein</topology>
    </subcellularLocation>
</comment>
<dbReference type="Pfam" id="PF13246">
    <property type="entry name" value="Cation_ATPase"/>
    <property type="match status" value="1"/>
</dbReference>
<dbReference type="SFLD" id="SFLDS00003">
    <property type="entry name" value="Haloacid_Dehalogenase"/>
    <property type="match status" value="1"/>
</dbReference>
<dbReference type="InterPro" id="IPR036412">
    <property type="entry name" value="HAD-like_sf"/>
</dbReference>
<dbReference type="Gene3D" id="1.20.1110.10">
    <property type="entry name" value="Calcium-transporting ATPase, transmembrane domain"/>
    <property type="match status" value="1"/>
</dbReference>
<dbReference type="InterPro" id="IPR006068">
    <property type="entry name" value="ATPase_P-typ_cation-transptr_C"/>
</dbReference>
<evidence type="ECO:0000256" key="8">
    <source>
        <dbReference type="ARBA" id="ARBA00022842"/>
    </source>
</evidence>
<dbReference type="InterPro" id="IPR023298">
    <property type="entry name" value="ATPase_P-typ_TM_dom_sf"/>
</dbReference>
<comment type="caution">
    <text evidence="14">The sequence shown here is derived from an EMBL/GenBank/DDBJ whole genome shotgun (WGS) entry which is preliminary data.</text>
</comment>
<evidence type="ECO:0000256" key="7">
    <source>
        <dbReference type="ARBA" id="ARBA00022840"/>
    </source>
</evidence>
<evidence type="ECO:0000256" key="5">
    <source>
        <dbReference type="ARBA" id="ARBA00022692"/>
    </source>
</evidence>
<dbReference type="SUPFAM" id="SSF81660">
    <property type="entry name" value="Metal cation-transporting ATPase, ATP-binding domain N"/>
    <property type="match status" value="1"/>
</dbReference>
<keyword evidence="3" id="KW-1003">Cell membrane</keyword>
<sequence length="921" mass="100410">MKFYNKESQEVLNEFKVSMTEGLTDTVVESNRERFGANKLNEEKSDPYWKIYLRSFKEPIVIVLMGAILLSFFSAYYDFQIKGDVKHGTEALYEGTAILILIIINATLSFWQEISAKKSLDALKQLSNRQVALLRNGNWGRYDSVDLVPGDIVKVNVGDFIEADIRWIDTSELQVIESHLTGEADAIQKDSQVLEGEIGVGDQRNMGFSGSTVSNGSGIGIVVATGQKTELGKIAELLQKVESKPSPLQHTVGKLTKSLMLISGLVVVFTLIVGMIQSYQATGALTFSAIGGVLSTSIALAVASIPDALPAVLSIVLTIGASKMAKNKGLIKSLNSVETLGATSYVCSDKTGTLTKNEMTVTQFFANGVAYSVTGKGYSPEGNIISDNPDTNAYQSFMKGAVLCNEAEVKLVEQQYKPFGNPTEVALVVLGEKAGITKKDILEKGSEIYRVLPFTSSRKMMSIIVKEDDQYKLYTKGAPDVLVEKSAYILHGNERVETSLLIKKLEETTLNFAKEALRTLAVAEKVLTKEEATNGTVEELEVGFTVTGIAGIIDPPREEVRESVQQLKEASVKVVMITGDHEATAKAIAYDLTIIDSLDAPSIKGSAIEKMTDEELFEVVKETQVYARVSPEHKQRIVEQLQKHGEIVAMTGDGVNDAPALRAADIGIAMGIAGTEVTKDSADLILLDDKFTTIQKTVESGRTIYANIKNFMRHELTTNVAEVLSLLIGLLFFTKGMGQVPASTPTLTALMILWVNMVSDAVPSFSLGYDVAESDIMSEKPRNPKESVLANYTWSRVLIRGTVMGLMVYAAFILAAKNGMSSNQAQTVAFLTLVYGQLWHVFDARSSKTLFRRNPFQNKPLVAAVLFAGISSYLVTIIPFFNTVMGTAPLSLNVYLLLLVVPAIPTFILSGLKELFGIKIW</sequence>
<evidence type="ECO:0000256" key="11">
    <source>
        <dbReference type="ARBA" id="ARBA00023136"/>
    </source>
</evidence>
<dbReference type="Gene3D" id="3.40.1110.10">
    <property type="entry name" value="Calcium-transporting ATPase, cytoplasmic domain N"/>
    <property type="match status" value="1"/>
</dbReference>
<dbReference type="Gene3D" id="3.40.50.1000">
    <property type="entry name" value="HAD superfamily/HAD-like"/>
    <property type="match status" value="1"/>
</dbReference>
<keyword evidence="11 12" id="KW-0472">Membrane</keyword>
<feature type="transmembrane region" description="Helical" evidence="12">
    <location>
        <begin position="861"/>
        <end position="881"/>
    </location>
</feature>
<keyword evidence="8" id="KW-0460">Magnesium</keyword>
<gene>
    <name evidence="14" type="ORF">CKN69_02960</name>
</gene>
<dbReference type="GO" id="GO:0030007">
    <property type="term" value="P:intracellular potassium ion homeostasis"/>
    <property type="evidence" value="ECO:0007669"/>
    <property type="project" value="TreeGrafter"/>
</dbReference>
<dbReference type="PRINTS" id="PR00120">
    <property type="entry name" value="HATPASE"/>
</dbReference>
<keyword evidence="4" id="KW-0597">Phosphoprotein</keyword>
<dbReference type="AlphaFoldDB" id="A0A7Z8CZQ0"/>
<dbReference type="GO" id="GO:1902600">
    <property type="term" value="P:proton transmembrane transport"/>
    <property type="evidence" value="ECO:0007669"/>
    <property type="project" value="TreeGrafter"/>
</dbReference>
<feature type="transmembrane region" description="Helical" evidence="12">
    <location>
        <begin position="893"/>
        <end position="912"/>
    </location>
</feature>
<dbReference type="Pfam" id="PF00690">
    <property type="entry name" value="Cation_ATPase_N"/>
    <property type="match status" value="1"/>
</dbReference>